<evidence type="ECO:0000256" key="7">
    <source>
        <dbReference type="ARBA" id="ARBA00022989"/>
    </source>
</evidence>
<feature type="transmembrane region" description="Helical" evidence="10">
    <location>
        <begin position="199"/>
        <end position="220"/>
    </location>
</feature>
<evidence type="ECO:0000313" key="12">
    <source>
        <dbReference type="Proteomes" id="UP001174934"/>
    </source>
</evidence>
<evidence type="ECO:0000256" key="4">
    <source>
        <dbReference type="ARBA" id="ARBA00022692"/>
    </source>
</evidence>
<feature type="transmembrane region" description="Helical" evidence="10">
    <location>
        <begin position="599"/>
        <end position="618"/>
    </location>
</feature>
<feature type="transmembrane region" description="Helical" evidence="10">
    <location>
        <begin position="745"/>
        <end position="767"/>
    </location>
</feature>
<keyword evidence="12" id="KW-1185">Reference proteome</keyword>
<keyword evidence="8 10" id="KW-0472">Membrane</keyword>
<feature type="transmembrane region" description="Helical" evidence="10">
    <location>
        <begin position="100"/>
        <end position="119"/>
    </location>
</feature>
<dbReference type="InterPro" id="IPR004648">
    <property type="entry name" value="Oligpept_transpt"/>
</dbReference>
<keyword evidence="5" id="KW-0571">Peptide transport</keyword>
<proteinExistence type="inferred from homology"/>
<sequence>MDDIAPAPKGIGTDSEKAGLSVSANTSAGPGSVKSEDSYRTKSKGNNESIEGLEKTAVQVIDPEIAAITEEIVLDTALELVTKTLDITDNPNEYPYTVRAFAIGIALAAFGAALSEIYYFKPQTIGVHTIMLVILSFCIGEATRLIPVCGPITRLLNPGPFNQKEHVFSTIIASSASTTALGTMQLAAQSLYYGNQPNAASSIFMLLSSQCIGYGLLATYRKTFIYPTKCLWPSRLPLASIFQSMHLDKGLAKKRLRIFWIICVAVMVWEIFPQYIFPLTSGISIFCLVNQNSALFTRIFGGSNGDEGMGLLSWSMDWVNIGTTEFYQPLGTQVNIFIGYIISIIVLLAAYYGNLWNAQQFPFMSQMLFRADGTVYDQTMILGENNQVDADSLRTYGLPWYSTSNALFLLGRNMGVTSGIVHLLLWNWSDVGFMFPTSLSLADIRKQLRSLGDPVKWKFWHNSEQIETQFPGTAGDPHYEAMKAYKDAPSWWYYIVLILASIIGLVCSYQQDTGLPWWAFFISIGLAWLFTGFNACLDGIFGFYTETGTIIQMIGGFLVPGLPVANMMFMLYGSNSIDQAIGMLADLKLAQYCKLPPRAVFIAQMTGTCLGAVINWVVMNSIVESQRDILLSVEGTNIWSGQQVQSYNSDAVTWGATIHVFSVDGEYFMVAMGLLFGLFAPLPFYFAHRFFPTWGFNNVDTFIILTWLGGLSVGINSTLMPMFTIGFFVQGYLRKKRPVLYAKWNYTVAASIAGAISLISFILVFAVQGGAGEERPFPIWWGNNAEGNMDRCKKVHFPNN</sequence>
<dbReference type="NCBIfam" id="TIGR00728">
    <property type="entry name" value="OPT_sfam"/>
    <property type="match status" value="1"/>
</dbReference>
<comment type="subcellular location">
    <subcellularLocation>
        <location evidence="1">Membrane</location>
        <topology evidence="1">Multi-pass membrane protein</topology>
    </subcellularLocation>
</comment>
<evidence type="ECO:0000256" key="2">
    <source>
        <dbReference type="ARBA" id="ARBA00008807"/>
    </source>
</evidence>
<keyword evidence="3" id="KW-0813">Transport</keyword>
<dbReference type="AlphaFoldDB" id="A0AA39WGQ0"/>
<evidence type="ECO:0000313" key="11">
    <source>
        <dbReference type="EMBL" id="KAK0615062.1"/>
    </source>
</evidence>
<feature type="transmembrane region" description="Helical" evidence="10">
    <location>
        <begin position="167"/>
        <end position="187"/>
    </location>
</feature>
<feature type="transmembrane region" description="Helical" evidence="10">
    <location>
        <begin position="667"/>
        <end position="687"/>
    </location>
</feature>
<name>A0AA39WGQ0_9PEZI</name>
<dbReference type="InterPro" id="IPR004813">
    <property type="entry name" value="OPT"/>
</dbReference>
<feature type="transmembrane region" description="Helical" evidence="10">
    <location>
        <begin position="707"/>
        <end position="733"/>
    </location>
</feature>
<keyword evidence="6" id="KW-0653">Protein transport</keyword>
<dbReference type="Pfam" id="PF03169">
    <property type="entry name" value="OPT"/>
    <property type="match status" value="1"/>
</dbReference>
<dbReference type="GO" id="GO:0035673">
    <property type="term" value="F:oligopeptide transmembrane transporter activity"/>
    <property type="evidence" value="ECO:0007669"/>
    <property type="project" value="InterPro"/>
</dbReference>
<evidence type="ECO:0000256" key="8">
    <source>
        <dbReference type="ARBA" id="ARBA00023136"/>
    </source>
</evidence>
<feature type="region of interest" description="Disordered" evidence="9">
    <location>
        <begin position="1"/>
        <end position="47"/>
    </location>
</feature>
<dbReference type="GO" id="GO:0016020">
    <property type="term" value="C:membrane"/>
    <property type="evidence" value="ECO:0007669"/>
    <property type="project" value="UniProtKB-SubCell"/>
</dbReference>
<feature type="transmembrane region" description="Helical" evidence="10">
    <location>
        <begin position="336"/>
        <end position="357"/>
    </location>
</feature>
<keyword evidence="7 10" id="KW-1133">Transmembrane helix</keyword>
<dbReference type="PANTHER" id="PTHR22601">
    <property type="entry name" value="ISP4 LIKE PROTEIN"/>
    <property type="match status" value="1"/>
</dbReference>
<evidence type="ECO:0000256" key="5">
    <source>
        <dbReference type="ARBA" id="ARBA00022856"/>
    </source>
</evidence>
<feature type="transmembrane region" description="Helical" evidence="10">
    <location>
        <begin position="258"/>
        <end position="276"/>
    </location>
</feature>
<comment type="caution">
    <text evidence="11">The sequence shown here is derived from an EMBL/GenBank/DDBJ whole genome shotgun (WGS) entry which is preliminary data.</text>
</comment>
<feature type="transmembrane region" description="Helical" evidence="10">
    <location>
        <begin position="517"/>
        <end position="537"/>
    </location>
</feature>
<evidence type="ECO:0000256" key="3">
    <source>
        <dbReference type="ARBA" id="ARBA00022448"/>
    </source>
</evidence>
<dbReference type="Proteomes" id="UP001174934">
    <property type="component" value="Unassembled WGS sequence"/>
</dbReference>
<dbReference type="GO" id="GO:0015031">
    <property type="term" value="P:protein transport"/>
    <property type="evidence" value="ECO:0007669"/>
    <property type="project" value="UniProtKB-KW"/>
</dbReference>
<feature type="transmembrane region" description="Helical" evidence="10">
    <location>
        <begin position="491"/>
        <end position="511"/>
    </location>
</feature>
<accession>A0AA39WGQ0</accession>
<gene>
    <name evidence="11" type="ORF">B0T17DRAFT_657328</name>
</gene>
<protein>
    <submittedName>
        <fullName evidence="11">OPT oligopeptide transporter protein-domain-containing protein</fullName>
    </submittedName>
</protein>
<evidence type="ECO:0000256" key="10">
    <source>
        <dbReference type="SAM" id="Phobius"/>
    </source>
</evidence>
<feature type="transmembrane region" description="Helical" evidence="10">
    <location>
        <begin position="549"/>
        <end position="572"/>
    </location>
</feature>
<comment type="similarity">
    <text evidence="2">Belongs to the oligopeptide OPT transporter family.</text>
</comment>
<dbReference type="EMBL" id="JAULSR010000007">
    <property type="protein sequence ID" value="KAK0615062.1"/>
    <property type="molecule type" value="Genomic_DNA"/>
</dbReference>
<keyword evidence="4 10" id="KW-0812">Transmembrane</keyword>
<evidence type="ECO:0000256" key="1">
    <source>
        <dbReference type="ARBA" id="ARBA00004141"/>
    </source>
</evidence>
<feature type="transmembrane region" description="Helical" evidence="10">
    <location>
        <begin position="125"/>
        <end position="146"/>
    </location>
</feature>
<reference evidence="11" key="1">
    <citation type="submission" date="2023-06" db="EMBL/GenBank/DDBJ databases">
        <title>Genome-scale phylogeny and comparative genomics of the fungal order Sordariales.</title>
        <authorList>
            <consortium name="Lawrence Berkeley National Laboratory"/>
            <person name="Hensen N."/>
            <person name="Bonometti L."/>
            <person name="Westerberg I."/>
            <person name="Brannstrom I.O."/>
            <person name="Guillou S."/>
            <person name="Cros-Aarteil S."/>
            <person name="Calhoun S."/>
            <person name="Haridas S."/>
            <person name="Kuo A."/>
            <person name="Mondo S."/>
            <person name="Pangilinan J."/>
            <person name="Riley R."/>
            <person name="LaButti K."/>
            <person name="Andreopoulos B."/>
            <person name="Lipzen A."/>
            <person name="Chen C."/>
            <person name="Yanf M."/>
            <person name="Daum C."/>
            <person name="Ng V."/>
            <person name="Clum A."/>
            <person name="Steindorff A."/>
            <person name="Ohm R."/>
            <person name="Martin F."/>
            <person name="Silar P."/>
            <person name="Natvig D."/>
            <person name="Lalanne C."/>
            <person name="Gautier V."/>
            <person name="Ament-velasquez S.L."/>
            <person name="Kruys A."/>
            <person name="Hutchinson M.I."/>
            <person name="Powell A.J."/>
            <person name="Barry K."/>
            <person name="Miller A.N."/>
            <person name="Grigoriev I.V."/>
            <person name="Debuchy R."/>
            <person name="Gladieux P."/>
            <person name="Thoren M.H."/>
            <person name="Johannesson H."/>
        </authorList>
    </citation>
    <scope>NUCLEOTIDE SEQUENCE</scope>
    <source>
        <strain evidence="11">SMH3391-2</strain>
    </source>
</reference>
<evidence type="ECO:0000256" key="9">
    <source>
        <dbReference type="SAM" id="MobiDB-lite"/>
    </source>
</evidence>
<evidence type="ECO:0000256" key="6">
    <source>
        <dbReference type="ARBA" id="ARBA00022927"/>
    </source>
</evidence>
<organism evidence="11 12">
    <name type="scientific">Bombardia bombarda</name>
    <dbReference type="NCBI Taxonomy" id="252184"/>
    <lineage>
        <taxon>Eukaryota</taxon>
        <taxon>Fungi</taxon>
        <taxon>Dikarya</taxon>
        <taxon>Ascomycota</taxon>
        <taxon>Pezizomycotina</taxon>
        <taxon>Sordariomycetes</taxon>
        <taxon>Sordariomycetidae</taxon>
        <taxon>Sordariales</taxon>
        <taxon>Lasiosphaeriaceae</taxon>
        <taxon>Bombardia</taxon>
    </lineage>
</organism>